<dbReference type="SUPFAM" id="SSF81452">
    <property type="entry name" value="Cytochrome c oxidase subunit III-like"/>
    <property type="match status" value="1"/>
</dbReference>
<dbReference type="PATRIC" id="fig|679936.5.peg.937"/>
<dbReference type="EMBL" id="CP003179">
    <property type="protein sequence ID" value="AEW04388.1"/>
    <property type="molecule type" value="Genomic_DNA"/>
</dbReference>
<dbReference type="PROSITE" id="PS50253">
    <property type="entry name" value="COX3"/>
    <property type="match status" value="1"/>
</dbReference>
<dbReference type="GO" id="GO:0005886">
    <property type="term" value="C:plasma membrane"/>
    <property type="evidence" value="ECO:0007669"/>
    <property type="project" value="UniProtKB-SubCell"/>
</dbReference>
<name>G8TS62_SULAD</name>
<feature type="transmembrane region" description="Helical" evidence="8">
    <location>
        <begin position="12"/>
        <end position="35"/>
    </location>
</feature>
<evidence type="ECO:0000256" key="3">
    <source>
        <dbReference type="ARBA" id="ARBA00022475"/>
    </source>
</evidence>
<feature type="domain" description="Heme-copper oxidase subunit III family profile" evidence="9">
    <location>
        <begin position="1"/>
        <end position="178"/>
    </location>
</feature>
<accession>G8TS62</accession>
<dbReference type="Gene3D" id="1.20.120.80">
    <property type="entry name" value="Cytochrome c oxidase, subunit III, four-helix bundle"/>
    <property type="match status" value="1"/>
</dbReference>
<keyword evidence="6 8" id="KW-0472">Membrane</keyword>
<reference evidence="10 11" key="2">
    <citation type="journal article" date="2012" name="Stand. Genomic Sci.">
        <title>Complete genome sequence of the moderately thermophilic mineral-sulfide-oxidizing firmicute Sulfobacillus acidophilus type strain (NAL(T)).</title>
        <authorList>
            <person name="Anderson I."/>
            <person name="Chertkov O."/>
            <person name="Chen A."/>
            <person name="Saunders E."/>
            <person name="Lapidus A."/>
            <person name="Nolan M."/>
            <person name="Lucas S."/>
            <person name="Hammon N."/>
            <person name="Deshpande S."/>
            <person name="Cheng J.F."/>
            <person name="Han C."/>
            <person name="Tapia R."/>
            <person name="Goodwin L.A."/>
            <person name="Pitluck S."/>
            <person name="Liolios K."/>
            <person name="Pagani I."/>
            <person name="Ivanova N."/>
            <person name="Mikhailova N."/>
            <person name="Pati A."/>
            <person name="Palaniappan K."/>
            <person name="Land M."/>
            <person name="Pan C."/>
            <person name="Rohde M."/>
            <person name="Pukall R."/>
            <person name="Goker M."/>
            <person name="Detter J.C."/>
            <person name="Woyke T."/>
            <person name="Bristow J."/>
            <person name="Eisen J.A."/>
            <person name="Markowitz V."/>
            <person name="Hugenholtz P."/>
            <person name="Kyrpides N.C."/>
            <person name="Klenk H.P."/>
            <person name="Mavromatis K."/>
        </authorList>
    </citation>
    <scope>NUCLEOTIDE SEQUENCE [LARGE SCALE GENOMIC DNA]</scope>
    <source>
        <strain evidence="11">ATCC 700253 / DSM 10332 / NAL</strain>
    </source>
</reference>
<feature type="transmembrane region" description="Helical" evidence="8">
    <location>
        <begin position="76"/>
        <end position="95"/>
    </location>
</feature>
<feature type="transmembrane region" description="Helical" evidence="8">
    <location>
        <begin position="158"/>
        <end position="177"/>
    </location>
</feature>
<evidence type="ECO:0000256" key="6">
    <source>
        <dbReference type="ARBA" id="ARBA00023136"/>
    </source>
</evidence>
<evidence type="ECO:0000313" key="11">
    <source>
        <dbReference type="Proteomes" id="UP000005439"/>
    </source>
</evidence>
<protein>
    <submittedName>
        <fullName evidence="10">Cytochrome c oxidase, subunit III</fullName>
    </submittedName>
</protein>
<feature type="transmembrane region" description="Helical" evidence="8">
    <location>
        <begin position="115"/>
        <end position="137"/>
    </location>
</feature>
<keyword evidence="11" id="KW-1185">Reference proteome</keyword>
<evidence type="ECO:0000256" key="1">
    <source>
        <dbReference type="ARBA" id="ARBA00004651"/>
    </source>
</evidence>
<dbReference type="HOGENOM" id="CLU_1502720_0_0_9"/>
<dbReference type="GO" id="GO:0004129">
    <property type="term" value="F:cytochrome-c oxidase activity"/>
    <property type="evidence" value="ECO:0007669"/>
    <property type="project" value="InterPro"/>
</dbReference>
<evidence type="ECO:0000256" key="7">
    <source>
        <dbReference type="RuleBase" id="RU003376"/>
    </source>
</evidence>
<gene>
    <name evidence="10" type="ordered locus">Sulac_0885</name>
</gene>
<evidence type="ECO:0000313" key="10">
    <source>
        <dbReference type="EMBL" id="AEW04388.1"/>
    </source>
</evidence>
<keyword evidence="5 8" id="KW-1133">Transmembrane helix</keyword>
<dbReference type="PANTHER" id="PTHR11403">
    <property type="entry name" value="CYTOCHROME C OXIDASE SUBUNIT III"/>
    <property type="match status" value="1"/>
</dbReference>
<reference evidence="11" key="1">
    <citation type="submission" date="2011-12" db="EMBL/GenBank/DDBJ databases">
        <title>The complete genome of chromosome of Sulfobacillus acidophilus DSM 10332.</title>
        <authorList>
            <person name="Lucas S."/>
            <person name="Han J."/>
            <person name="Lapidus A."/>
            <person name="Bruce D."/>
            <person name="Goodwin L."/>
            <person name="Pitluck S."/>
            <person name="Peters L."/>
            <person name="Kyrpides N."/>
            <person name="Mavromatis K."/>
            <person name="Ivanova N."/>
            <person name="Mikhailova N."/>
            <person name="Chertkov O."/>
            <person name="Saunders E."/>
            <person name="Detter J.C."/>
            <person name="Tapia R."/>
            <person name="Han C."/>
            <person name="Land M."/>
            <person name="Hauser L."/>
            <person name="Markowitz V."/>
            <person name="Cheng J.-F."/>
            <person name="Hugenholtz P."/>
            <person name="Woyke T."/>
            <person name="Wu D."/>
            <person name="Pukall R."/>
            <person name="Gehrich-Schroeter G."/>
            <person name="Schneider S."/>
            <person name="Klenk H.-P."/>
            <person name="Eisen J.A."/>
        </authorList>
    </citation>
    <scope>NUCLEOTIDE SEQUENCE [LARGE SCALE GENOMIC DNA]</scope>
    <source>
        <strain evidence="11">ATCC 700253 / DSM 10332 / NAL</strain>
    </source>
</reference>
<evidence type="ECO:0000256" key="8">
    <source>
        <dbReference type="SAM" id="Phobius"/>
    </source>
</evidence>
<dbReference type="InterPro" id="IPR000298">
    <property type="entry name" value="Cyt_c_oxidase-like_su3"/>
</dbReference>
<evidence type="ECO:0000256" key="2">
    <source>
        <dbReference type="ARBA" id="ARBA00010581"/>
    </source>
</evidence>
<feature type="transmembrane region" description="Helical" evidence="8">
    <location>
        <begin position="47"/>
        <end position="64"/>
    </location>
</feature>
<comment type="similarity">
    <text evidence="2 7">Belongs to the cytochrome c oxidase subunit 3 family.</text>
</comment>
<dbReference type="Proteomes" id="UP000005439">
    <property type="component" value="Chromosome"/>
</dbReference>
<dbReference type="InterPro" id="IPR035973">
    <property type="entry name" value="Cyt_c_oxidase_su3-like_sf"/>
</dbReference>
<dbReference type="PANTHER" id="PTHR11403:SF2">
    <property type="entry name" value="CYTOCHROME BO(3) UBIQUINOL OXIDASE SUBUNIT 3"/>
    <property type="match status" value="1"/>
</dbReference>
<keyword evidence="3" id="KW-1003">Cell membrane</keyword>
<dbReference type="STRING" id="679936.Sulac_0885"/>
<organism evidence="10 11">
    <name type="scientific">Sulfobacillus acidophilus (strain ATCC 700253 / DSM 10332 / NAL)</name>
    <dbReference type="NCBI Taxonomy" id="679936"/>
    <lineage>
        <taxon>Bacteria</taxon>
        <taxon>Bacillati</taxon>
        <taxon>Bacillota</taxon>
        <taxon>Clostridia</taxon>
        <taxon>Eubacteriales</taxon>
        <taxon>Clostridiales Family XVII. Incertae Sedis</taxon>
        <taxon>Sulfobacillus</taxon>
    </lineage>
</organism>
<dbReference type="AlphaFoldDB" id="G8TS62"/>
<dbReference type="GO" id="GO:0019646">
    <property type="term" value="P:aerobic electron transport chain"/>
    <property type="evidence" value="ECO:0007669"/>
    <property type="project" value="InterPro"/>
</dbReference>
<sequence length="178" mass="20054">MDAAIRLKALRFGFVVLLLSQAVPFILLYATAYLFLEFYVSPTLNQWLGALEALLLVLSLLFSWRGVRRIRQHGDLSGLVGSFRLAMVLGIASLAVTGYQWSTRFVSAGSRFGEIYYMLTGVAGFYTLVGLFILLAISIRALRIPLSRDNYWDAEAANYFWTFQALGALVAYALLYWR</sequence>
<evidence type="ECO:0000256" key="4">
    <source>
        <dbReference type="ARBA" id="ARBA00022692"/>
    </source>
</evidence>
<proteinExistence type="inferred from homology"/>
<evidence type="ECO:0000259" key="9">
    <source>
        <dbReference type="PROSITE" id="PS50253"/>
    </source>
</evidence>
<dbReference type="InterPro" id="IPR024791">
    <property type="entry name" value="Cyt_c/ubiquinol_Oxase_su3"/>
</dbReference>
<dbReference type="InterPro" id="IPR013833">
    <property type="entry name" value="Cyt_c_oxidase_su3_a-hlx"/>
</dbReference>
<evidence type="ECO:0000256" key="5">
    <source>
        <dbReference type="ARBA" id="ARBA00022989"/>
    </source>
</evidence>
<keyword evidence="4 7" id="KW-0812">Transmembrane</keyword>
<comment type="subcellular location">
    <subcellularLocation>
        <location evidence="1 7">Cell membrane</location>
        <topology evidence="1 7">Multi-pass membrane protein</topology>
    </subcellularLocation>
</comment>
<dbReference type="KEGG" id="sap:Sulac_0885"/>